<feature type="region of interest" description="Disordered" evidence="1">
    <location>
        <begin position="1"/>
        <end position="266"/>
    </location>
</feature>
<feature type="compositionally biased region" description="Basic and acidic residues" evidence="1">
    <location>
        <begin position="11"/>
        <end position="31"/>
    </location>
</feature>
<proteinExistence type="predicted"/>
<feature type="region of interest" description="Disordered" evidence="1">
    <location>
        <begin position="280"/>
        <end position="332"/>
    </location>
</feature>
<protein>
    <submittedName>
        <fullName evidence="2">Uncharacterized protein</fullName>
    </submittedName>
</protein>
<feature type="compositionally biased region" description="Basic residues" evidence="1">
    <location>
        <begin position="194"/>
        <end position="209"/>
    </location>
</feature>
<dbReference type="Proteomes" id="UP000000763">
    <property type="component" value="Chromosome 10"/>
</dbReference>
<evidence type="ECO:0000313" key="2">
    <source>
        <dbReference type="EMBL" id="AAM93460.1"/>
    </source>
</evidence>
<feature type="compositionally biased region" description="Low complexity" evidence="1">
    <location>
        <begin position="113"/>
        <end position="128"/>
    </location>
</feature>
<feature type="compositionally biased region" description="Basic and acidic residues" evidence="1">
    <location>
        <begin position="167"/>
        <end position="179"/>
    </location>
</feature>
<dbReference type="EMBL" id="AC097278">
    <property type="protein sequence ID" value="AAM93460.1"/>
    <property type="molecule type" value="Genomic_DNA"/>
</dbReference>
<feature type="compositionally biased region" description="Basic and acidic residues" evidence="1">
    <location>
        <begin position="51"/>
        <end position="73"/>
    </location>
</feature>
<feature type="compositionally biased region" description="Basic and acidic residues" evidence="1">
    <location>
        <begin position="240"/>
        <end position="256"/>
    </location>
</feature>
<feature type="compositionally biased region" description="Basic and acidic residues" evidence="1">
    <location>
        <begin position="356"/>
        <end position="368"/>
    </location>
</feature>
<feature type="compositionally biased region" description="Low complexity" evidence="1">
    <location>
        <begin position="155"/>
        <end position="166"/>
    </location>
</feature>
<dbReference type="AlphaFoldDB" id="Q8LMX5"/>
<organism evidence="2 3">
    <name type="scientific">Oryza sativa subsp. japonica</name>
    <name type="common">Rice</name>
    <dbReference type="NCBI Taxonomy" id="39947"/>
    <lineage>
        <taxon>Eukaryota</taxon>
        <taxon>Viridiplantae</taxon>
        <taxon>Streptophyta</taxon>
        <taxon>Embryophyta</taxon>
        <taxon>Tracheophyta</taxon>
        <taxon>Spermatophyta</taxon>
        <taxon>Magnoliopsida</taxon>
        <taxon>Liliopsida</taxon>
        <taxon>Poales</taxon>
        <taxon>Poaceae</taxon>
        <taxon>BOP clade</taxon>
        <taxon>Oryzoideae</taxon>
        <taxon>Oryzeae</taxon>
        <taxon>Oryzinae</taxon>
        <taxon>Oryza</taxon>
        <taxon>Oryza sativa</taxon>
    </lineage>
</organism>
<reference evidence="3" key="1">
    <citation type="journal article" date="2005" name="Nature">
        <title>The map-based sequence of the rice genome.</title>
        <authorList>
            <consortium name="International rice genome sequencing project (IRGSP)"/>
            <person name="Matsumoto T."/>
            <person name="Wu J."/>
            <person name="Kanamori H."/>
            <person name="Katayose Y."/>
            <person name="Fujisawa M."/>
            <person name="Namiki N."/>
            <person name="Mizuno H."/>
            <person name="Yamamoto K."/>
            <person name="Antonio B.A."/>
            <person name="Baba T."/>
            <person name="Sakata K."/>
            <person name="Nagamura Y."/>
            <person name="Aoki H."/>
            <person name="Arikawa K."/>
            <person name="Arita K."/>
            <person name="Bito T."/>
            <person name="Chiden Y."/>
            <person name="Fujitsuka N."/>
            <person name="Fukunaka R."/>
            <person name="Hamada M."/>
            <person name="Harada C."/>
            <person name="Hayashi A."/>
            <person name="Hijishita S."/>
            <person name="Honda M."/>
            <person name="Hosokawa S."/>
            <person name="Ichikawa Y."/>
            <person name="Idonuma A."/>
            <person name="Iijima M."/>
            <person name="Ikeda M."/>
            <person name="Ikeno M."/>
            <person name="Ito K."/>
            <person name="Ito S."/>
            <person name="Ito T."/>
            <person name="Ito Y."/>
            <person name="Ito Y."/>
            <person name="Iwabuchi A."/>
            <person name="Kamiya K."/>
            <person name="Karasawa W."/>
            <person name="Kurita K."/>
            <person name="Katagiri S."/>
            <person name="Kikuta A."/>
            <person name="Kobayashi H."/>
            <person name="Kobayashi N."/>
            <person name="Machita K."/>
            <person name="Maehara T."/>
            <person name="Masukawa M."/>
            <person name="Mizubayashi T."/>
            <person name="Mukai Y."/>
            <person name="Nagasaki H."/>
            <person name="Nagata Y."/>
            <person name="Naito S."/>
            <person name="Nakashima M."/>
            <person name="Nakama Y."/>
            <person name="Nakamichi Y."/>
            <person name="Nakamura M."/>
            <person name="Meguro A."/>
            <person name="Negishi M."/>
            <person name="Ohta I."/>
            <person name="Ohta T."/>
            <person name="Okamoto M."/>
            <person name="Ono N."/>
            <person name="Saji S."/>
            <person name="Sakaguchi M."/>
            <person name="Sakai K."/>
            <person name="Shibata M."/>
            <person name="Shimokawa T."/>
            <person name="Song J."/>
            <person name="Takazaki Y."/>
            <person name="Terasawa K."/>
            <person name="Tsugane M."/>
            <person name="Tsuji K."/>
            <person name="Ueda S."/>
            <person name="Waki K."/>
            <person name="Yamagata H."/>
            <person name="Yamamoto M."/>
            <person name="Yamamoto S."/>
            <person name="Yamane H."/>
            <person name="Yoshiki S."/>
            <person name="Yoshihara R."/>
            <person name="Yukawa K."/>
            <person name="Zhong H."/>
            <person name="Yano M."/>
            <person name="Yuan Q."/>
            <person name="Ouyang S."/>
            <person name="Liu J."/>
            <person name="Jones K.M."/>
            <person name="Gansberger K."/>
            <person name="Moffat K."/>
            <person name="Hill J."/>
            <person name="Bera J."/>
            <person name="Fadrosh D."/>
            <person name="Jin S."/>
            <person name="Johri S."/>
            <person name="Kim M."/>
            <person name="Overton L."/>
            <person name="Reardon M."/>
            <person name="Tsitrin T."/>
            <person name="Vuong H."/>
            <person name="Weaver B."/>
            <person name="Ciecko A."/>
            <person name="Tallon L."/>
            <person name="Jackson J."/>
            <person name="Pai G."/>
            <person name="Aken S.V."/>
            <person name="Utterback T."/>
            <person name="Reidmuller S."/>
            <person name="Feldblyum T."/>
            <person name="Hsiao J."/>
            <person name="Zismann V."/>
            <person name="Iobst S."/>
            <person name="de Vazeille A.R."/>
            <person name="Buell C.R."/>
            <person name="Ying K."/>
            <person name="Li Y."/>
            <person name="Lu T."/>
            <person name="Huang Y."/>
            <person name="Zhao Q."/>
            <person name="Feng Q."/>
            <person name="Zhang L."/>
            <person name="Zhu J."/>
            <person name="Weng Q."/>
            <person name="Mu J."/>
            <person name="Lu Y."/>
            <person name="Fan D."/>
            <person name="Liu Y."/>
            <person name="Guan J."/>
            <person name="Zhang Y."/>
            <person name="Yu S."/>
            <person name="Liu X."/>
            <person name="Zhang Y."/>
            <person name="Hong G."/>
            <person name="Han B."/>
            <person name="Choisne N."/>
            <person name="Demange N."/>
            <person name="Orjeda G."/>
            <person name="Samain S."/>
            <person name="Cattolico L."/>
            <person name="Pelletier E."/>
            <person name="Couloux A."/>
            <person name="Segurens B."/>
            <person name="Wincker P."/>
            <person name="D'Hont A."/>
            <person name="Scarpelli C."/>
            <person name="Weissenbach J."/>
            <person name="Salanoubat M."/>
            <person name="Quetier F."/>
            <person name="Yu Y."/>
            <person name="Kim H.R."/>
            <person name="Rambo T."/>
            <person name="Currie J."/>
            <person name="Collura K."/>
            <person name="Luo M."/>
            <person name="Yang T."/>
            <person name="Ammiraju J.S.S."/>
            <person name="Engler F."/>
            <person name="Soderlund C."/>
            <person name="Wing R.A."/>
            <person name="Palmer L.E."/>
            <person name="de la Bastide M."/>
            <person name="Spiegel L."/>
            <person name="Nascimento L."/>
            <person name="Zutavern T."/>
            <person name="O'Shaughnessy A."/>
            <person name="Dike S."/>
            <person name="Dedhia N."/>
            <person name="Preston R."/>
            <person name="Balija V."/>
            <person name="McCombie W.R."/>
            <person name="Chow T."/>
            <person name="Chen H."/>
            <person name="Chung M."/>
            <person name="Chen C."/>
            <person name="Shaw J."/>
            <person name="Wu H."/>
            <person name="Hsiao K."/>
            <person name="Chao Y."/>
            <person name="Chu M."/>
            <person name="Cheng C."/>
            <person name="Hour A."/>
            <person name="Lee P."/>
            <person name="Lin S."/>
            <person name="Lin Y."/>
            <person name="Liou J."/>
            <person name="Liu S."/>
            <person name="Hsing Y."/>
            <person name="Raghuvanshi S."/>
            <person name="Mohanty A."/>
            <person name="Bharti A.K."/>
            <person name="Gaur A."/>
            <person name="Gupta V."/>
            <person name="Kumar D."/>
            <person name="Ravi V."/>
            <person name="Vij S."/>
            <person name="Kapur A."/>
            <person name="Khurana P."/>
            <person name="Khurana P."/>
            <person name="Khurana J.P."/>
            <person name="Tyagi A.K."/>
            <person name="Gaikwad K."/>
            <person name="Singh A."/>
            <person name="Dalal V."/>
            <person name="Srivastava S."/>
            <person name="Dixit A."/>
            <person name="Pal A.K."/>
            <person name="Ghazi I.A."/>
            <person name="Yadav M."/>
            <person name="Pandit A."/>
            <person name="Bhargava A."/>
            <person name="Sureshbabu K."/>
            <person name="Batra K."/>
            <person name="Sharma T.R."/>
            <person name="Mohapatra T."/>
            <person name="Singh N.K."/>
            <person name="Messing J."/>
            <person name="Nelson A.B."/>
            <person name="Fuks G."/>
            <person name="Kavchok S."/>
            <person name="Keizer G."/>
            <person name="Linton E."/>
            <person name="Llaca V."/>
            <person name="Song R."/>
            <person name="Tanyolac B."/>
            <person name="Young S."/>
            <person name="Ho-Il K."/>
            <person name="Hahn J.H."/>
            <person name="Sangsakoo G."/>
            <person name="Vanavichit A."/>
            <person name="de Mattos Luiz.A.T."/>
            <person name="Zimmer P.D."/>
            <person name="Malone G."/>
            <person name="Dellagostin O."/>
            <person name="de Oliveira A.C."/>
            <person name="Bevan M."/>
            <person name="Bancroft I."/>
            <person name="Minx P."/>
            <person name="Cordum H."/>
            <person name="Wilson R."/>
            <person name="Cheng Z."/>
            <person name="Jin W."/>
            <person name="Jiang J."/>
            <person name="Leong S.A."/>
            <person name="Iwama H."/>
            <person name="Gojobori T."/>
            <person name="Itoh T."/>
            <person name="Niimura Y."/>
            <person name="Fujii Y."/>
            <person name="Habara T."/>
            <person name="Sakai H."/>
            <person name="Sato Y."/>
            <person name="Wilson G."/>
            <person name="Kumar K."/>
            <person name="McCouch S."/>
            <person name="Juretic N."/>
            <person name="Hoen D."/>
            <person name="Wright S."/>
            <person name="Bruskiewich R."/>
            <person name="Bureau T."/>
            <person name="Miyao A."/>
            <person name="Hirochika H."/>
            <person name="Nishikawa T."/>
            <person name="Kadowaki K."/>
            <person name="Sugiura M."/>
            <person name="Burr B."/>
            <person name="Sasaki T."/>
        </authorList>
    </citation>
    <scope>NUCLEOTIDE SEQUENCE [LARGE SCALE GENOMIC DNA]</scope>
    <source>
        <strain evidence="3">cv. Nipponbare</strain>
    </source>
</reference>
<accession>Q8LMX5</accession>
<feature type="compositionally biased region" description="Polar residues" evidence="1">
    <location>
        <begin position="129"/>
        <end position="139"/>
    </location>
</feature>
<feature type="compositionally biased region" description="Low complexity" evidence="1">
    <location>
        <begin position="80"/>
        <end position="89"/>
    </location>
</feature>
<sequence length="386" mass="42174">MEADPVCQPRRVADKRTPLDTTRRTTTDTDTRIPGLTTAQRARATPKGRGRGSERRDPYHHATRRGNDNDERARRRRPGTTETNGEGTTSAAILGRRRDAAGATLDDAEPRTKTTTTGAGEEATRAAGSSCTETGTTWNAPLRIRRRRRRRETTSRATDGTSTTRTNRGDDDGPRRGLDGGEAMPRTTLPLRCQRWRRRRRPAHWHGGRGCRSGCRQDRGRGGAGDGVPAKPRAGRGGGRRRDVDEGDGDIGRRSDAATGATDGGTVAATPLFCRRRRVSGDFPAKRRRSRGRGGSCDVADGDGTAGRHTGAAAGAAGDGRRHRREGKVMGRWLGARERAKWTKGRRRASFYRARTECRSRERPKMAPEEVAGGINGGQRRGIKSR</sequence>
<feature type="compositionally biased region" description="Low complexity" evidence="1">
    <location>
        <begin position="307"/>
        <end position="316"/>
    </location>
</feature>
<reference evidence="3" key="2">
    <citation type="journal article" date="2008" name="Nucleic Acids Res.">
        <title>The rice annotation project database (RAP-DB): 2008 update.</title>
        <authorList>
            <consortium name="The rice annotation project (RAP)"/>
        </authorList>
    </citation>
    <scope>GENOME REANNOTATION</scope>
    <source>
        <strain evidence="3">cv. Nipponbare</strain>
    </source>
</reference>
<evidence type="ECO:0000313" key="3">
    <source>
        <dbReference type="Proteomes" id="UP000000763"/>
    </source>
</evidence>
<gene>
    <name evidence="2" type="primary">OSJNBa0040E17.12</name>
</gene>
<feature type="region of interest" description="Disordered" evidence="1">
    <location>
        <begin position="356"/>
        <end position="386"/>
    </location>
</feature>
<evidence type="ECO:0000256" key="1">
    <source>
        <dbReference type="SAM" id="MobiDB-lite"/>
    </source>
</evidence>
<feature type="compositionally biased region" description="Low complexity" evidence="1">
    <location>
        <begin position="257"/>
        <end position="266"/>
    </location>
</feature>
<name>Q8LMX5_ORYSJ</name>